<comment type="caution">
    <text evidence="2">The sequence shown here is derived from an EMBL/GenBank/DDBJ whole genome shotgun (WGS) entry which is preliminary data.</text>
</comment>
<evidence type="ECO:0000313" key="2">
    <source>
        <dbReference type="EMBL" id="RZB83156.1"/>
    </source>
</evidence>
<reference evidence="2 3" key="1">
    <citation type="submission" date="2018-09" db="EMBL/GenBank/DDBJ databases">
        <title>A high-quality reference genome of wild soybean provides a powerful tool to mine soybean genomes.</title>
        <authorList>
            <person name="Xie M."/>
            <person name="Chung C.Y.L."/>
            <person name="Li M.-W."/>
            <person name="Wong F.-L."/>
            <person name="Chan T.-F."/>
            <person name="Lam H.-M."/>
        </authorList>
    </citation>
    <scope>NUCLEOTIDE SEQUENCE [LARGE SCALE GENOMIC DNA]</scope>
    <source>
        <strain evidence="3">cv. W05</strain>
        <tissue evidence="2">Hypocotyl of etiolated seedlings</tissue>
    </source>
</reference>
<sequence length="70" mass="8529">MNPSVQGMCMYFDWCHFLQAEVFKHVGLCFFHKFLPRTYLIEMIILKLLMFYPLVFWLKNMCMLNHCCLV</sequence>
<feature type="transmembrane region" description="Helical" evidence="1">
    <location>
        <begin position="39"/>
        <end position="58"/>
    </location>
</feature>
<keyword evidence="1" id="KW-0812">Transmembrane</keyword>
<dbReference type="Proteomes" id="UP000289340">
    <property type="component" value="Chromosome 11"/>
</dbReference>
<keyword evidence="3" id="KW-1185">Reference proteome</keyword>
<name>A0A445IAT3_GLYSO</name>
<evidence type="ECO:0000256" key="1">
    <source>
        <dbReference type="SAM" id="Phobius"/>
    </source>
</evidence>
<proteinExistence type="predicted"/>
<dbReference type="AlphaFoldDB" id="A0A445IAT3"/>
<organism evidence="2 3">
    <name type="scientific">Glycine soja</name>
    <name type="common">Wild soybean</name>
    <dbReference type="NCBI Taxonomy" id="3848"/>
    <lineage>
        <taxon>Eukaryota</taxon>
        <taxon>Viridiplantae</taxon>
        <taxon>Streptophyta</taxon>
        <taxon>Embryophyta</taxon>
        <taxon>Tracheophyta</taxon>
        <taxon>Spermatophyta</taxon>
        <taxon>Magnoliopsida</taxon>
        <taxon>eudicotyledons</taxon>
        <taxon>Gunneridae</taxon>
        <taxon>Pentapetalae</taxon>
        <taxon>rosids</taxon>
        <taxon>fabids</taxon>
        <taxon>Fabales</taxon>
        <taxon>Fabaceae</taxon>
        <taxon>Papilionoideae</taxon>
        <taxon>50 kb inversion clade</taxon>
        <taxon>NPAAA clade</taxon>
        <taxon>indigoferoid/millettioid clade</taxon>
        <taxon>Phaseoleae</taxon>
        <taxon>Glycine</taxon>
        <taxon>Glycine subgen. Soja</taxon>
    </lineage>
</organism>
<gene>
    <name evidence="2" type="ORF">D0Y65_031948</name>
</gene>
<protein>
    <submittedName>
        <fullName evidence="2">Uncharacterized protein</fullName>
    </submittedName>
</protein>
<evidence type="ECO:0000313" key="3">
    <source>
        <dbReference type="Proteomes" id="UP000289340"/>
    </source>
</evidence>
<accession>A0A445IAT3</accession>
<keyword evidence="1" id="KW-0472">Membrane</keyword>
<keyword evidence="1" id="KW-1133">Transmembrane helix</keyword>
<dbReference type="EMBL" id="QZWG01000011">
    <property type="protein sequence ID" value="RZB83156.1"/>
    <property type="molecule type" value="Genomic_DNA"/>
</dbReference>